<accession>A0AAU7Z4J4</accession>
<evidence type="ECO:0000259" key="8">
    <source>
        <dbReference type="Pfam" id="PF13807"/>
    </source>
</evidence>
<dbReference type="GO" id="GO:0005886">
    <property type="term" value="C:plasma membrane"/>
    <property type="evidence" value="ECO:0007669"/>
    <property type="project" value="UniProtKB-SubCell"/>
</dbReference>
<evidence type="ECO:0000259" key="7">
    <source>
        <dbReference type="Pfam" id="PF02706"/>
    </source>
</evidence>
<feature type="domain" description="Tyrosine-protein kinase G-rich" evidence="8">
    <location>
        <begin position="312"/>
        <end position="381"/>
    </location>
</feature>
<dbReference type="PANTHER" id="PTHR32309:SF13">
    <property type="entry name" value="FERRIC ENTEROBACTIN TRANSPORT PROTEIN FEPE"/>
    <property type="match status" value="1"/>
</dbReference>
<sequence>MDTVAQANDQIHQTPLSNDEEVFDLLDILLVLTRNRRMIGLATLVSLIAGIVLSLLLKPSFTATAIILPPQQSSSSSALLGQLGSLASLGGGSAASLGLKTPGDMYVGILQSRTIADDVIAKFNLRDIYKEKKAEDTRKALKSHTEIEVGKDGLIRISVTDHDPNRASDITNGYVSELYKMNSHLAITEAAQRRVFFDEQLDSEKKALAAAEEDLRVTEQKTGLIQLSGQAQMIIQTIAQLRAEIASREVQLQSIRTFATDQNPEVAVLTGEISTMRQQLAKLENDQQRQVQPGNTPAGRIPEDSLEYARKLREVKYHETLFDLLSRQYEAARIDEAKSAPVIQVVDYAVPPDKRSGPKRALILAVFIAVGFGLASAKVFVEDAIRRVQQIPTQAAKMQDLFSQFRRKY</sequence>
<evidence type="ECO:0000256" key="5">
    <source>
        <dbReference type="ARBA" id="ARBA00023136"/>
    </source>
</evidence>
<evidence type="ECO:0000256" key="1">
    <source>
        <dbReference type="ARBA" id="ARBA00004651"/>
    </source>
</evidence>
<reference evidence="9" key="2">
    <citation type="journal article" date="2024" name="Environ. Microbiol.">
        <title>Genome analysis and description of Tunturibacter gen. nov. expands the diversity of Terriglobia in tundra soils.</title>
        <authorList>
            <person name="Messyasz A."/>
            <person name="Mannisto M.K."/>
            <person name="Kerkhof L.J."/>
            <person name="Haggblom M.M."/>
        </authorList>
    </citation>
    <scope>NUCLEOTIDE SEQUENCE</scope>
    <source>
        <strain evidence="9">M8UP39</strain>
    </source>
</reference>
<keyword evidence="4 6" id="KW-1133">Transmembrane helix</keyword>
<protein>
    <submittedName>
        <fullName evidence="9">Wzz/FepE/Etk N-terminal domain-containing protein</fullName>
    </submittedName>
</protein>
<dbReference type="EMBL" id="CP132938">
    <property type="protein sequence ID" value="XCB23666.1"/>
    <property type="molecule type" value="Genomic_DNA"/>
</dbReference>
<gene>
    <name evidence="9" type="ORF">RBB81_07010</name>
</gene>
<evidence type="ECO:0000256" key="4">
    <source>
        <dbReference type="ARBA" id="ARBA00022989"/>
    </source>
</evidence>
<name>A0AAU7Z4J4_9BACT</name>
<keyword evidence="3 6" id="KW-0812">Transmembrane</keyword>
<dbReference type="RefSeq" id="WP_353073197.1">
    <property type="nucleotide sequence ID" value="NZ_CP132938.1"/>
</dbReference>
<evidence type="ECO:0000256" key="2">
    <source>
        <dbReference type="ARBA" id="ARBA00022475"/>
    </source>
</evidence>
<reference evidence="9" key="1">
    <citation type="submission" date="2023-08" db="EMBL/GenBank/DDBJ databases">
        <authorList>
            <person name="Messyasz A."/>
            <person name="Mannisto M.K."/>
            <person name="Kerkhof L.J."/>
            <person name="Haggblom M."/>
        </authorList>
    </citation>
    <scope>NUCLEOTIDE SEQUENCE</scope>
    <source>
        <strain evidence="9">M8UP39</strain>
    </source>
</reference>
<dbReference type="AlphaFoldDB" id="A0AAU7Z4J4"/>
<comment type="subcellular location">
    <subcellularLocation>
        <location evidence="1">Cell membrane</location>
        <topology evidence="1">Multi-pass membrane protein</topology>
    </subcellularLocation>
</comment>
<dbReference type="Pfam" id="PF02706">
    <property type="entry name" value="Wzz"/>
    <property type="match status" value="1"/>
</dbReference>
<dbReference type="PANTHER" id="PTHR32309">
    <property type="entry name" value="TYROSINE-PROTEIN KINASE"/>
    <property type="match status" value="1"/>
</dbReference>
<dbReference type="GO" id="GO:0004713">
    <property type="term" value="F:protein tyrosine kinase activity"/>
    <property type="evidence" value="ECO:0007669"/>
    <property type="project" value="TreeGrafter"/>
</dbReference>
<feature type="transmembrane region" description="Helical" evidence="6">
    <location>
        <begin position="361"/>
        <end position="381"/>
    </location>
</feature>
<keyword evidence="2" id="KW-1003">Cell membrane</keyword>
<organism evidence="9">
    <name type="scientific">Tunturiibacter gelidiferens</name>
    <dbReference type="NCBI Taxonomy" id="3069689"/>
    <lineage>
        <taxon>Bacteria</taxon>
        <taxon>Pseudomonadati</taxon>
        <taxon>Acidobacteriota</taxon>
        <taxon>Terriglobia</taxon>
        <taxon>Terriglobales</taxon>
        <taxon>Acidobacteriaceae</taxon>
        <taxon>Tunturiibacter</taxon>
    </lineage>
</organism>
<feature type="transmembrane region" description="Helical" evidence="6">
    <location>
        <begin position="38"/>
        <end position="57"/>
    </location>
</feature>
<dbReference type="InterPro" id="IPR050445">
    <property type="entry name" value="Bact_polysacc_biosynth/exp"/>
</dbReference>
<dbReference type="KEGG" id="tgi:RBB81_07010"/>
<evidence type="ECO:0000256" key="6">
    <source>
        <dbReference type="SAM" id="Phobius"/>
    </source>
</evidence>
<dbReference type="InterPro" id="IPR032807">
    <property type="entry name" value="GNVR"/>
</dbReference>
<evidence type="ECO:0000256" key="3">
    <source>
        <dbReference type="ARBA" id="ARBA00022692"/>
    </source>
</evidence>
<dbReference type="Pfam" id="PF13807">
    <property type="entry name" value="GNVR"/>
    <property type="match status" value="1"/>
</dbReference>
<keyword evidence="5 6" id="KW-0472">Membrane</keyword>
<evidence type="ECO:0000313" key="9">
    <source>
        <dbReference type="EMBL" id="XCB23666.1"/>
    </source>
</evidence>
<feature type="domain" description="Polysaccharide chain length determinant N-terminal" evidence="7">
    <location>
        <begin position="23"/>
        <end position="122"/>
    </location>
</feature>
<dbReference type="InterPro" id="IPR003856">
    <property type="entry name" value="LPS_length_determ_N"/>
</dbReference>
<proteinExistence type="predicted"/>